<gene>
    <name evidence="1" type="ORF">ABT39_MTgene6098</name>
</gene>
<geneLocation type="mitochondrion" evidence="1"/>
<reference evidence="1" key="1">
    <citation type="journal article" date="2015" name="Genome Biol. Evol.">
        <title>Organellar Genomes of White Spruce (Picea glauca): Assembly and Annotation.</title>
        <authorList>
            <person name="Jackman S.D."/>
            <person name="Warren R.L."/>
            <person name="Gibb E.A."/>
            <person name="Vandervalk B.P."/>
            <person name="Mohamadi H."/>
            <person name="Chu J."/>
            <person name="Raymond A."/>
            <person name="Pleasance S."/>
            <person name="Coope R."/>
            <person name="Wildung M.R."/>
            <person name="Ritland C.E."/>
            <person name="Bousquet J."/>
            <person name="Jones S.J."/>
            <person name="Bohlmann J."/>
            <person name="Birol I."/>
        </authorList>
    </citation>
    <scope>NUCLEOTIDE SEQUENCE [LARGE SCALE GENOMIC DNA]</scope>
    <source>
        <tissue evidence="1">Flushing bud</tissue>
    </source>
</reference>
<organism evidence="1">
    <name type="scientific">Picea glauca</name>
    <name type="common">White spruce</name>
    <name type="synonym">Pinus glauca</name>
    <dbReference type="NCBI Taxonomy" id="3330"/>
    <lineage>
        <taxon>Eukaryota</taxon>
        <taxon>Viridiplantae</taxon>
        <taxon>Streptophyta</taxon>
        <taxon>Embryophyta</taxon>
        <taxon>Tracheophyta</taxon>
        <taxon>Spermatophyta</taxon>
        <taxon>Pinopsida</taxon>
        <taxon>Pinidae</taxon>
        <taxon>Conifers I</taxon>
        <taxon>Pinales</taxon>
        <taxon>Pinaceae</taxon>
        <taxon>Picea</taxon>
    </lineage>
</organism>
<sequence length="95" mass="10447">MYISCWILLRDRLSDQPTQSIFSCLMLDSPSVSAHNSDPTSLIGCYDIDAFEPIPSMDSVGRAKIGEARAVPIPCYNFRTDPWACCTFVSPAPVS</sequence>
<dbReference type="EMBL" id="LKAM01000008">
    <property type="protein sequence ID" value="KUM47092.1"/>
    <property type="molecule type" value="Genomic_DNA"/>
</dbReference>
<dbReference type="AlphaFoldDB" id="A0A117NGQ1"/>
<comment type="caution">
    <text evidence="1">The sequence shown here is derived from an EMBL/GenBank/DDBJ whole genome shotgun (WGS) entry which is preliminary data.</text>
</comment>
<proteinExistence type="predicted"/>
<protein>
    <submittedName>
        <fullName evidence="1">Uncharacterized protein</fullName>
    </submittedName>
</protein>
<name>A0A117NGQ1_PICGL</name>
<keyword evidence="1" id="KW-0496">Mitochondrion</keyword>
<accession>A0A117NGQ1</accession>
<evidence type="ECO:0000313" key="1">
    <source>
        <dbReference type="EMBL" id="KUM47092.1"/>
    </source>
</evidence>